<keyword evidence="1" id="KW-0812">Transmembrane</keyword>
<gene>
    <name evidence="2" type="ORF">CTQ69_23030</name>
</gene>
<reference evidence="2" key="1">
    <citation type="submission" date="2018-08" db="EMBL/GenBank/DDBJ databases">
        <authorList>
            <person name="Ashton P.M."/>
            <person name="Dallman T."/>
            <person name="Nair S."/>
            <person name="De Pinna E."/>
            <person name="Peters T."/>
            <person name="Grant K."/>
        </authorList>
    </citation>
    <scope>NUCLEOTIDE SEQUENCE [LARGE SCALE GENOMIC DNA]</scope>
    <source>
        <strain evidence="2">294779</strain>
    </source>
</reference>
<dbReference type="EMBL" id="AAIBIC010000038">
    <property type="protein sequence ID" value="ECC3916790.1"/>
    <property type="molecule type" value="Genomic_DNA"/>
</dbReference>
<keyword evidence="1" id="KW-0472">Membrane</keyword>
<evidence type="ECO:0000313" key="2">
    <source>
        <dbReference type="EMBL" id="ECC3916790.1"/>
    </source>
</evidence>
<keyword evidence="1" id="KW-1133">Transmembrane helix</keyword>
<organism evidence="2">
    <name type="scientific">Salmonella diarizonae</name>
    <dbReference type="NCBI Taxonomy" id="59204"/>
    <lineage>
        <taxon>Bacteria</taxon>
        <taxon>Pseudomonadati</taxon>
        <taxon>Pseudomonadota</taxon>
        <taxon>Gammaproteobacteria</taxon>
        <taxon>Enterobacterales</taxon>
        <taxon>Enterobacteriaceae</taxon>
        <taxon>Salmonella</taxon>
    </lineage>
</organism>
<protein>
    <submittedName>
        <fullName evidence="2">Uncharacterized protein</fullName>
    </submittedName>
</protein>
<sequence length="155" mass="17716">MSGHASRQIPDSGKSGIQIQRNGSFNLRYILPALLFGHRTRKTGNEPPFSAVRQNAKFINIPPPVPFLSVFLTGIYFRLNFLISCFYWFFIVGASRCGTLVSCDRRRDRKRIHSVALNKISPSATLYLLAMPAQRRKKKQCYRQRITLTGAIKRL</sequence>
<feature type="transmembrane region" description="Helical" evidence="1">
    <location>
        <begin position="75"/>
        <end position="101"/>
    </location>
</feature>
<proteinExistence type="predicted"/>
<name>A0A5Y1YEQ9_SALDZ</name>
<accession>A0A5Y1YEQ9</accession>
<comment type="caution">
    <text evidence="2">The sequence shown here is derived from an EMBL/GenBank/DDBJ whole genome shotgun (WGS) entry which is preliminary data.</text>
</comment>
<evidence type="ECO:0000256" key="1">
    <source>
        <dbReference type="SAM" id="Phobius"/>
    </source>
</evidence>
<dbReference type="AlphaFoldDB" id="A0A5Y1YEQ9"/>
<dbReference type="Proteomes" id="UP000839735">
    <property type="component" value="Unassembled WGS sequence"/>
</dbReference>